<sequence length="210" mass="23467">MLVMLDKATSHITVPVPNKRNARNETALHLVCKLSLNVPPSAQDRRLACAHLILQWKGGFSAVSGNIEQADLKALDMHGNIVLHLSAGSGLDRVVELLVSHGAPLFLENSERLTPCDVAMRANFHDITLFLESRMVFAITMKQCTKLMKNKELNRFIHYYTRFKTHENSCLLEEPLLTSARRKMELLAASLPATRSPVDNHGLSDCAWTI</sequence>
<gene>
    <name evidence="2" type="ORF">DAPPUDRAFT_118500</name>
</gene>
<dbReference type="Gene3D" id="1.25.40.20">
    <property type="entry name" value="Ankyrin repeat-containing domain"/>
    <property type="match status" value="1"/>
</dbReference>
<dbReference type="InParanoid" id="E9HVT1"/>
<dbReference type="AlphaFoldDB" id="E9HVT1"/>
<evidence type="ECO:0000256" key="1">
    <source>
        <dbReference type="PROSITE-ProRule" id="PRU00023"/>
    </source>
</evidence>
<organism evidence="2 3">
    <name type="scientific">Daphnia pulex</name>
    <name type="common">Water flea</name>
    <dbReference type="NCBI Taxonomy" id="6669"/>
    <lineage>
        <taxon>Eukaryota</taxon>
        <taxon>Metazoa</taxon>
        <taxon>Ecdysozoa</taxon>
        <taxon>Arthropoda</taxon>
        <taxon>Crustacea</taxon>
        <taxon>Branchiopoda</taxon>
        <taxon>Diplostraca</taxon>
        <taxon>Cladocera</taxon>
        <taxon>Anomopoda</taxon>
        <taxon>Daphniidae</taxon>
        <taxon>Daphnia</taxon>
    </lineage>
</organism>
<dbReference type="SUPFAM" id="SSF48403">
    <property type="entry name" value="Ankyrin repeat"/>
    <property type="match status" value="1"/>
</dbReference>
<dbReference type="PROSITE" id="PS50088">
    <property type="entry name" value="ANK_REPEAT"/>
    <property type="match status" value="1"/>
</dbReference>
<dbReference type="eggNOG" id="KOG1815">
    <property type="taxonomic scope" value="Eukaryota"/>
</dbReference>
<proteinExistence type="predicted"/>
<dbReference type="KEGG" id="dpx:DAPPUDRAFT_118500"/>
<feature type="repeat" description="ANK" evidence="1">
    <location>
        <begin position="78"/>
        <end position="110"/>
    </location>
</feature>
<dbReference type="InterPro" id="IPR036770">
    <property type="entry name" value="Ankyrin_rpt-contain_sf"/>
</dbReference>
<dbReference type="OrthoDB" id="69641at2759"/>
<dbReference type="Gene3D" id="1.20.120.1750">
    <property type="match status" value="1"/>
</dbReference>
<keyword evidence="3" id="KW-1185">Reference proteome</keyword>
<evidence type="ECO:0000313" key="3">
    <source>
        <dbReference type="Proteomes" id="UP000000305"/>
    </source>
</evidence>
<reference evidence="2 3" key="1">
    <citation type="journal article" date="2011" name="Science">
        <title>The ecoresponsive genome of Daphnia pulex.</title>
        <authorList>
            <person name="Colbourne J.K."/>
            <person name="Pfrender M.E."/>
            <person name="Gilbert D."/>
            <person name="Thomas W.K."/>
            <person name="Tucker A."/>
            <person name="Oakley T.H."/>
            <person name="Tokishita S."/>
            <person name="Aerts A."/>
            <person name="Arnold G.J."/>
            <person name="Basu M.K."/>
            <person name="Bauer D.J."/>
            <person name="Caceres C.E."/>
            <person name="Carmel L."/>
            <person name="Casola C."/>
            <person name="Choi J.H."/>
            <person name="Detter J.C."/>
            <person name="Dong Q."/>
            <person name="Dusheyko S."/>
            <person name="Eads B.D."/>
            <person name="Frohlich T."/>
            <person name="Geiler-Samerotte K.A."/>
            <person name="Gerlach D."/>
            <person name="Hatcher P."/>
            <person name="Jogdeo S."/>
            <person name="Krijgsveld J."/>
            <person name="Kriventseva E.V."/>
            <person name="Kultz D."/>
            <person name="Laforsch C."/>
            <person name="Lindquist E."/>
            <person name="Lopez J."/>
            <person name="Manak J.R."/>
            <person name="Muller J."/>
            <person name="Pangilinan J."/>
            <person name="Patwardhan R.P."/>
            <person name="Pitluck S."/>
            <person name="Pritham E.J."/>
            <person name="Rechtsteiner A."/>
            <person name="Rho M."/>
            <person name="Rogozin I.B."/>
            <person name="Sakarya O."/>
            <person name="Salamov A."/>
            <person name="Schaack S."/>
            <person name="Shapiro H."/>
            <person name="Shiga Y."/>
            <person name="Skalitzky C."/>
            <person name="Smith Z."/>
            <person name="Souvorov A."/>
            <person name="Sung W."/>
            <person name="Tang Z."/>
            <person name="Tsuchiya D."/>
            <person name="Tu H."/>
            <person name="Vos H."/>
            <person name="Wang M."/>
            <person name="Wolf Y.I."/>
            <person name="Yamagata H."/>
            <person name="Yamada T."/>
            <person name="Ye Y."/>
            <person name="Shaw J.R."/>
            <person name="Andrews J."/>
            <person name="Crease T.J."/>
            <person name="Tang H."/>
            <person name="Lucas S.M."/>
            <person name="Robertson H.M."/>
            <person name="Bork P."/>
            <person name="Koonin E.V."/>
            <person name="Zdobnov E.M."/>
            <person name="Grigoriev I.V."/>
            <person name="Lynch M."/>
            <person name="Boore J.L."/>
        </authorList>
    </citation>
    <scope>NUCLEOTIDE SEQUENCE [LARGE SCALE GENOMIC DNA]</scope>
</reference>
<name>E9HVT1_DAPPU</name>
<keyword evidence="1" id="KW-0040">ANK repeat</keyword>
<dbReference type="Proteomes" id="UP000000305">
    <property type="component" value="Unassembled WGS sequence"/>
</dbReference>
<accession>E9HVT1</accession>
<evidence type="ECO:0000313" key="2">
    <source>
        <dbReference type="EMBL" id="EFX64150.1"/>
    </source>
</evidence>
<dbReference type="PROSITE" id="PS50297">
    <property type="entry name" value="ANK_REP_REGION"/>
    <property type="match status" value="1"/>
</dbReference>
<dbReference type="InterPro" id="IPR002110">
    <property type="entry name" value="Ankyrin_rpt"/>
</dbReference>
<dbReference type="EMBL" id="GL732870">
    <property type="protein sequence ID" value="EFX64150.1"/>
    <property type="molecule type" value="Genomic_DNA"/>
</dbReference>
<protein>
    <submittedName>
        <fullName evidence="2">Uncharacterized protein</fullName>
    </submittedName>
</protein>
<dbReference type="HOGENOM" id="CLU_113855_0_0_1"/>
<dbReference type="STRING" id="6669.E9HVT1"/>